<keyword evidence="1" id="KW-1133">Transmembrane helix</keyword>
<dbReference type="RefSeq" id="WP_342830080.1">
    <property type="nucleotide sequence ID" value="NZ_JBANDC010000010.1"/>
</dbReference>
<dbReference type="Proteomes" id="UP001495910">
    <property type="component" value="Unassembled WGS sequence"/>
</dbReference>
<reference evidence="2 3" key="1">
    <citation type="submission" date="2024-02" db="EMBL/GenBank/DDBJ databases">
        <title>Draft genome sequence of Collimonas sp. strain H4R21, an effective mineral-weathering bacterial strain isolated from the beech rhizosphere.</title>
        <authorList>
            <person name="Morin E."/>
            <person name="Uroz S."/>
            <person name="Leveau J.H.J."/>
            <person name="Kumar R."/>
            <person name="Rey M.W."/>
            <person name="Pham J."/>
        </authorList>
    </citation>
    <scope>NUCLEOTIDE SEQUENCE [LARGE SCALE GENOMIC DNA]</scope>
    <source>
        <strain evidence="2 3">H4R21</strain>
    </source>
</reference>
<proteinExistence type="predicted"/>
<evidence type="ECO:0000256" key="1">
    <source>
        <dbReference type="SAM" id="Phobius"/>
    </source>
</evidence>
<feature type="transmembrane region" description="Helical" evidence="1">
    <location>
        <begin position="20"/>
        <end position="45"/>
    </location>
</feature>
<protein>
    <recommendedName>
        <fullName evidence="4">Pilus assembly protein Flp/PilA</fullName>
    </recommendedName>
</protein>
<evidence type="ECO:0008006" key="4">
    <source>
        <dbReference type="Google" id="ProtNLM"/>
    </source>
</evidence>
<gene>
    <name evidence="2" type="ORF">V8G57_15270</name>
</gene>
<name>A0ABU9PXL2_9BURK</name>
<dbReference type="EMBL" id="JBANDC010000010">
    <property type="protein sequence ID" value="MEM4988752.1"/>
    <property type="molecule type" value="Genomic_DNA"/>
</dbReference>
<evidence type="ECO:0000313" key="2">
    <source>
        <dbReference type="EMBL" id="MEM4988752.1"/>
    </source>
</evidence>
<accession>A0ABU9PXL2</accession>
<keyword evidence="1" id="KW-0812">Transmembrane</keyword>
<sequence>MRLTDDPSHALMSFFKEEDGASLIEFALIGALVIVVCTLALLALVKST</sequence>
<evidence type="ECO:0000313" key="3">
    <source>
        <dbReference type="Proteomes" id="UP001495910"/>
    </source>
</evidence>
<keyword evidence="3" id="KW-1185">Reference proteome</keyword>
<keyword evidence="1" id="KW-0472">Membrane</keyword>
<organism evidence="2 3">
    <name type="scientific">Collimonas rhizosphaerae</name>
    <dbReference type="NCBI Taxonomy" id="3126357"/>
    <lineage>
        <taxon>Bacteria</taxon>
        <taxon>Pseudomonadati</taxon>
        <taxon>Pseudomonadota</taxon>
        <taxon>Betaproteobacteria</taxon>
        <taxon>Burkholderiales</taxon>
        <taxon>Oxalobacteraceae</taxon>
        <taxon>Collimonas</taxon>
    </lineage>
</organism>
<comment type="caution">
    <text evidence="2">The sequence shown here is derived from an EMBL/GenBank/DDBJ whole genome shotgun (WGS) entry which is preliminary data.</text>
</comment>